<evidence type="ECO:0000256" key="3">
    <source>
        <dbReference type="ARBA" id="ARBA00022801"/>
    </source>
</evidence>
<evidence type="ECO:0000313" key="7">
    <source>
        <dbReference type="EMBL" id="CAL5229078.1"/>
    </source>
</evidence>
<dbReference type="PROSITE" id="PS01196">
    <property type="entry name" value="PEPT_TRNA_HYDROL_2"/>
    <property type="match status" value="1"/>
</dbReference>
<dbReference type="NCBIfam" id="TIGR00447">
    <property type="entry name" value="pth"/>
    <property type="match status" value="1"/>
</dbReference>
<evidence type="ECO:0000256" key="1">
    <source>
        <dbReference type="ARBA" id="ARBA00013260"/>
    </source>
</evidence>
<dbReference type="PROSITE" id="PS01195">
    <property type="entry name" value="PEPT_TRNA_HYDROL_1"/>
    <property type="match status" value="1"/>
</dbReference>
<comment type="similarity">
    <text evidence="5 6">Belongs to the PTH family.</text>
</comment>
<keyword evidence="2" id="KW-0820">tRNA-binding</keyword>
<keyword evidence="4" id="KW-0694">RNA-binding</keyword>
<accession>A0ABP1GH41</accession>
<dbReference type="InterPro" id="IPR018171">
    <property type="entry name" value="Pept_tRNA_hydro_CS"/>
</dbReference>
<sequence>MGPVASVLGKIGKLASAIRPRRRKGQPLRAASKEFSEAEGEDLWLLVGLGNPGSRYDETRHNVGFMLLDTLARQLGIHMDKLQFSAAVGRGRLCEKRVLLAKPMTFMNNSGESVGKLARYYKIPLQRVMVVYDDMDLSSGAVRLRAKGGHGGHNGMRSITQHFSGSKEFPRLRIGIGRPAGKGEVISHVLQGFSKKEREDIDFAIQDGIDTIKAVLELGMEKALSGLRVSR</sequence>
<organism evidence="7 8">
    <name type="scientific">Coccomyxa viridis</name>
    <dbReference type="NCBI Taxonomy" id="1274662"/>
    <lineage>
        <taxon>Eukaryota</taxon>
        <taxon>Viridiplantae</taxon>
        <taxon>Chlorophyta</taxon>
        <taxon>core chlorophytes</taxon>
        <taxon>Trebouxiophyceae</taxon>
        <taxon>Trebouxiophyceae incertae sedis</taxon>
        <taxon>Coccomyxaceae</taxon>
        <taxon>Coccomyxa</taxon>
    </lineage>
</organism>
<protein>
    <recommendedName>
        <fullName evidence="1">peptidyl-tRNA hydrolase</fullName>
        <ecNumber evidence="1">3.1.1.29</ecNumber>
    </recommendedName>
</protein>
<evidence type="ECO:0000256" key="4">
    <source>
        <dbReference type="ARBA" id="ARBA00022884"/>
    </source>
</evidence>
<dbReference type="HAMAP" id="MF_00083">
    <property type="entry name" value="Pept_tRNA_hydro_bact"/>
    <property type="match status" value="1"/>
</dbReference>
<dbReference type="CDD" id="cd00462">
    <property type="entry name" value="PTH"/>
    <property type="match status" value="1"/>
</dbReference>
<dbReference type="Proteomes" id="UP001497392">
    <property type="component" value="Unassembled WGS sequence"/>
</dbReference>
<proteinExistence type="inferred from homology"/>
<dbReference type="EMBL" id="CAXHTA020000019">
    <property type="protein sequence ID" value="CAL5229078.1"/>
    <property type="molecule type" value="Genomic_DNA"/>
</dbReference>
<comment type="caution">
    <text evidence="7">The sequence shown here is derived from an EMBL/GenBank/DDBJ whole genome shotgun (WGS) entry which is preliminary data.</text>
</comment>
<evidence type="ECO:0000256" key="2">
    <source>
        <dbReference type="ARBA" id="ARBA00022555"/>
    </source>
</evidence>
<evidence type="ECO:0000256" key="5">
    <source>
        <dbReference type="ARBA" id="ARBA00038063"/>
    </source>
</evidence>
<dbReference type="Gene3D" id="3.40.50.1470">
    <property type="entry name" value="Peptidyl-tRNA hydrolase"/>
    <property type="match status" value="1"/>
</dbReference>
<keyword evidence="8" id="KW-1185">Reference proteome</keyword>
<evidence type="ECO:0000256" key="6">
    <source>
        <dbReference type="RuleBase" id="RU004320"/>
    </source>
</evidence>
<evidence type="ECO:0000313" key="8">
    <source>
        <dbReference type="Proteomes" id="UP001497392"/>
    </source>
</evidence>
<dbReference type="EC" id="3.1.1.29" evidence="1"/>
<gene>
    <name evidence="7" type="primary">g12334</name>
    <name evidence="7" type="ORF">VP750_LOCUS10984</name>
</gene>
<dbReference type="InterPro" id="IPR001328">
    <property type="entry name" value="Pept_tRNA_hydro"/>
</dbReference>
<dbReference type="InterPro" id="IPR036416">
    <property type="entry name" value="Pept_tRNA_hydro_sf"/>
</dbReference>
<dbReference type="SUPFAM" id="SSF53178">
    <property type="entry name" value="Peptidyl-tRNA hydrolase-like"/>
    <property type="match status" value="1"/>
</dbReference>
<dbReference type="Pfam" id="PF01195">
    <property type="entry name" value="Pept_tRNA_hydro"/>
    <property type="match status" value="1"/>
</dbReference>
<reference evidence="7 8" key="1">
    <citation type="submission" date="2024-06" db="EMBL/GenBank/DDBJ databases">
        <authorList>
            <person name="Kraege A."/>
            <person name="Thomma B."/>
        </authorList>
    </citation>
    <scope>NUCLEOTIDE SEQUENCE [LARGE SCALE GENOMIC DNA]</scope>
</reference>
<dbReference type="PANTHER" id="PTHR17224">
    <property type="entry name" value="PEPTIDYL-TRNA HYDROLASE"/>
    <property type="match status" value="1"/>
</dbReference>
<dbReference type="PANTHER" id="PTHR17224:SF1">
    <property type="entry name" value="PEPTIDYL-TRNA HYDROLASE"/>
    <property type="match status" value="1"/>
</dbReference>
<keyword evidence="3" id="KW-0378">Hydrolase</keyword>
<name>A0ABP1GH41_9CHLO</name>